<keyword evidence="2" id="KW-1185">Reference proteome</keyword>
<dbReference type="EMBL" id="JADFTS010000007">
    <property type="protein sequence ID" value="KAF9598166.1"/>
    <property type="molecule type" value="Genomic_DNA"/>
</dbReference>
<proteinExistence type="predicted"/>
<gene>
    <name evidence="1" type="ORF">IFM89_025783</name>
</gene>
<evidence type="ECO:0000313" key="2">
    <source>
        <dbReference type="Proteomes" id="UP000631114"/>
    </source>
</evidence>
<dbReference type="Proteomes" id="UP000631114">
    <property type="component" value="Unassembled WGS sequence"/>
</dbReference>
<reference evidence="1 2" key="1">
    <citation type="submission" date="2020-10" db="EMBL/GenBank/DDBJ databases">
        <title>The Coptis chinensis genome and diversification of protoberbering-type alkaloids.</title>
        <authorList>
            <person name="Wang B."/>
            <person name="Shu S."/>
            <person name="Song C."/>
            <person name="Liu Y."/>
        </authorList>
    </citation>
    <scope>NUCLEOTIDE SEQUENCE [LARGE SCALE GENOMIC DNA]</scope>
    <source>
        <strain evidence="1">HL-2020</strain>
        <tissue evidence="1">Leaf</tissue>
    </source>
</reference>
<accession>A0A835LSR4</accession>
<protein>
    <submittedName>
        <fullName evidence="1">Uncharacterized protein</fullName>
    </submittedName>
</protein>
<sequence>MYLRLLKTMEHQLLNNPRPNFKPKSVQHSSLDLTKLDEYVCKFESSFWDAWFFTKCILIR</sequence>
<dbReference type="AlphaFoldDB" id="A0A835LSR4"/>
<comment type="caution">
    <text evidence="1">The sequence shown here is derived from an EMBL/GenBank/DDBJ whole genome shotgun (WGS) entry which is preliminary data.</text>
</comment>
<name>A0A835LSR4_9MAGN</name>
<organism evidence="1 2">
    <name type="scientific">Coptis chinensis</name>
    <dbReference type="NCBI Taxonomy" id="261450"/>
    <lineage>
        <taxon>Eukaryota</taxon>
        <taxon>Viridiplantae</taxon>
        <taxon>Streptophyta</taxon>
        <taxon>Embryophyta</taxon>
        <taxon>Tracheophyta</taxon>
        <taxon>Spermatophyta</taxon>
        <taxon>Magnoliopsida</taxon>
        <taxon>Ranunculales</taxon>
        <taxon>Ranunculaceae</taxon>
        <taxon>Coptidoideae</taxon>
        <taxon>Coptis</taxon>
    </lineage>
</organism>
<evidence type="ECO:0000313" key="1">
    <source>
        <dbReference type="EMBL" id="KAF9598166.1"/>
    </source>
</evidence>